<protein>
    <recommendedName>
        <fullName evidence="1">Rhodanese domain-containing protein</fullName>
    </recommendedName>
</protein>
<accession>A0A1G2HTV8</accession>
<dbReference type="InterPro" id="IPR001763">
    <property type="entry name" value="Rhodanese-like_dom"/>
</dbReference>
<dbReference type="PROSITE" id="PS50206">
    <property type="entry name" value="RHODANESE_3"/>
    <property type="match status" value="1"/>
</dbReference>
<comment type="caution">
    <text evidence="2">The sequence shown here is derived from an EMBL/GenBank/DDBJ whole genome shotgun (WGS) entry which is preliminary data.</text>
</comment>
<evidence type="ECO:0000313" key="2">
    <source>
        <dbReference type="EMBL" id="OGZ65976.1"/>
    </source>
</evidence>
<proteinExistence type="predicted"/>
<dbReference type="InterPro" id="IPR036873">
    <property type="entry name" value="Rhodanese-like_dom_sf"/>
</dbReference>
<feature type="domain" description="Rhodanese" evidence="1">
    <location>
        <begin position="126"/>
        <end position="219"/>
    </location>
</feature>
<evidence type="ECO:0000313" key="3">
    <source>
        <dbReference type="Proteomes" id="UP000178774"/>
    </source>
</evidence>
<dbReference type="InterPro" id="IPR022111">
    <property type="entry name" value="Rhodanese_C"/>
</dbReference>
<dbReference type="SUPFAM" id="SSF52821">
    <property type="entry name" value="Rhodanese/Cell cycle control phosphatase"/>
    <property type="match status" value="1"/>
</dbReference>
<sequence>MGKNNYTVILFYKFTKIKNPAVFRDKNKKIAANFGLMGRLLIAPEGMNGTFEGTTANIKKYIKEVRKQAIFKDVAFKQSAGHGKAFTKLTVKTRPETVTLGVGDLNVKKNTSKMVTAAQLQKMYENNEDFVVLDLRNDYEIQAGYFEKTVNPGLRFFRELPEKIKDLEYLKSKKVITVCTGDIRCEKGTCLLKKEGFENIYQLKDGIHTYMKKYPAKRFKGTLFVFDNRIVTPVVDAPGREVVAKCAYCATKCEEFYNDDSVRPSRKVVCCSKCFVVRKKRLRPAIPV</sequence>
<dbReference type="AlphaFoldDB" id="A0A1G2HTV8"/>
<dbReference type="InterPro" id="IPR040503">
    <property type="entry name" value="TRHO_N"/>
</dbReference>
<evidence type="ECO:0000259" key="1">
    <source>
        <dbReference type="PROSITE" id="PS50206"/>
    </source>
</evidence>
<dbReference type="EMBL" id="MHOP01000011">
    <property type="protein sequence ID" value="OGZ65976.1"/>
    <property type="molecule type" value="Genomic_DNA"/>
</dbReference>
<dbReference type="Pfam" id="PF00581">
    <property type="entry name" value="Rhodanese"/>
    <property type="match status" value="1"/>
</dbReference>
<dbReference type="Gene3D" id="3.40.250.10">
    <property type="entry name" value="Rhodanese-like domain"/>
    <property type="match status" value="1"/>
</dbReference>
<dbReference type="PANTHER" id="PTHR43268">
    <property type="entry name" value="THIOSULFATE SULFURTRANSFERASE/RHODANESE-LIKE DOMAIN-CONTAINING PROTEIN 2"/>
    <property type="match status" value="1"/>
</dbReference>
<organism evidence="2 3">
    <name type="scientific">Candidatus Staskawiczbacteria bacterium RIFCSPHIGHO2_01_FULL_41_41</name>
    <dbReference type="NCBI Taxonomy" id="1802203"/>
    <lineage>
        <taxon>Bacteria</taxon>
        <taxon>Candidatus Staskawicziibacteriota</taxon>
    </lineage>
</organism>
<dbReference type="Proteomes" id="UP000178774">
    <property type="component" value="Unassembled WGS sequence"/>
</dbReference>
<dbReference type="InterPro" id="IPR020936">
    <property type="entry name" value="TrhO"/>
</dbReference>
<dbReference type="Pfam" id="PF12368">
    <property type="entry name" value="Rhodanese_C"/>
    <property type="match status" value="1"/>
</dbReference>
<dbReference type="Pfam" id="PF17773">
    <property type="entry name" value="UPF0176_N"/>
    <property type="match status" value="1"/>
</dbReference>
<reference evidence="2 3" key="1">
    <citation type="journal article" date="2016" name="Nat. Commun.">
        <title>Thousands of microbial genomes shed light on interconnected biogeochemical processes in an aquifer system.</title>
        <authorList>
            <person name="Anantharaman K."/>
            <person name="Brown C.T."/>
            <person name="Hug L.A."/>
            <person name="Sharon I."/>
            <person name="Castelle C.J."/>
            <person name="Probst A.J."/>
            <person name="Thomas B.C."/>
            <person name="Singh A."/>
            <person name="Wilkins M.J."/>
            <person name="Karaoz U."/>
            <person name="Brodie E.L."/>
            <person name="Williams K.H."/>
            <person name="Hubbard S.S."/>
            <person name="Banfield J.F."/>
        </authorList>
    </citation>
    <scope>NUCLEOTIDE SEQUENCE [LARGE SCALE GENOMIC DNA]</scope>
</reference>
<name>A0A1G2HTV8_9BACT</name>
<gene>
    <name evidence="2" type="ORF">A2822_02930</name>
</gene>
<dbReference type="SMART" id="SM00450">
    <property type="entry name" value="RHOD"/>
    <property type="match status" value="1"/>
</dbReference>
<dbReference type="PANTHER" id="PTHR43268:SF6">
    <property type="entry name" value="THIOSULFATE SULFURTRANSFERASE_RHODANESE-LIKE DOMAIN-CONTAINING PROTEIN 2"/>
    <property type="match status" value="1"/>
</dbReference>
<dbReference type="Gene3D" id="3.30.70.100">
    <property type="match status" value="1"/>
</dbReference>